<feature type="region of interest" description="Disordered" evidence="7">
    <location>
        <begin position="444"/>
        <end position="502"/>
    </location>
</feature>
<evidence type="ECO:0000256" key="6">
    <source>
        <dbReference type="SAM" id="Coils"/>
    </source>
</evidence>
<keyword evidence="11" id="KW-1185">Reference proteome</keyword>
<dbReference type="Pfam" id="PF11923">
    <property type="entry name" value="NFACT-C"/>
    <property type="match status" value="1"/>
</dbReference>
<dbReference type="Gene3D" id="2.30.310.10">
    <property type="entry name" value="ibrinogen binding protein from staphylococcus aureus domain"/>
    <property type="match status" value="1"/>
</dbReference>
<keyword evidence="3" id="KW-0963">Cytoplasm</keyword>
<evidence type="ECO:0000313" key="10">
    <source>
        <dbReference type="EMBL" id="QLG74873.1"/>
    </source>
</evidence>
<dbReference type="AlphaFoldDB" id="A0A7H9B8M6"/>
<evidence type="ECO:0000256" key="3">
    <source>
        <dbReference type="ARBA" id="ARBA00022490"/>
    </source>
</evidence>
<dbReference type="GO" id="GO:0005737">
    <property type="term" value="C:cytoplasm"/>
    <property type="evidence" value="ECO:0007669"/>
    <property type="project" value="UniProtKB-SubCell"/>
</dbReference>
<accession>A0A7H9B8M6</accession>
<reference evidence="10 11" key="1">
    <citation type="submission" date="2020-07" db="EMBL/GenBank/DDBJ databases">
        <title>The yeast mating-type switching endonuclease HO is a domesticated member of an unorthodox homing genetic element family.</title>
        <authorList>
            <person name="Coughlan A.Y."/>
            <person name="Lombardi L."/>
            <person name="Braun-Galleani S."/>
            <person name="Martos A.R."/>
            <person name="Galeote V."/>
            <person name="Bigey F."/>
            <person name="Dequin S."/>
            <person name="Byrne K.P."/>
            <person name="Wolfe K.H."/>
        </authorList>
    </citation>
    <scope>NUCLEOTIDE SEQUENCE [LARGE SCALE GENOMIC DNA]</scope>
    <source>
        <strain evidence="10 11">NRRL Y-6702</strain>
    </source>
</reference>
<dbReference type="OrthoDB" id="207084at2759"/>
<evidence type="ECO:0000256" key="7">
    <source>
        <dbReference type="SAM" id="MobiDB-lite"/>
    </source>
</evidence>
<dbReference type="PANTHER" id="PTHR15239">
    <property type="entry name" value="NUCLEAR EXPORT MEDIATOR FACTOR NEMF"/>
    <property type="match status" value="1"/>
</dbReference>
<evidence type="ECO:0000313" key="11">
    <source>
        <dbReference type="Proteomes" id="UP000509704"/>
    </source>
</evidence>
<keyword evidence="4 6" id="KW-0175">Coiled coil</keyword>
<evidence type="ECO:0000259" key="8">
    <source>
        <dbReference type="Pfam" id="PF05670"/>
    </source>
</evidence>
<dbReference type="GO" id="GO:0072344">
    <property type="term" value="P:rescue of stalled ribosome"/>
    <property type="evidence" value="ECO:0007669"/>
    <property type="project" value="TreeGrafter"/>
</dbReference>
<dbReference type="FunFam" id="2.30.310.10:FF:000003">
    <property type="entry name" value="Zinc knuckle domain containing protein"/>
    <property type="match status" value="1"/>
</dbReference>
<feature type="compositionally biased region" description="Basic and acidic residues" evidence="7">
    <location>
        <begin position="462"/>
        <end position="472"/>
    </location>
</feature>
<organism evidence="10 11">
    <name type="scientific">Zygotorulaspora mrakii</name>
    <name type="common">Zygosaccharomyces mrakii</name>
    <dbReference type="NCBI Taxonomy" id="42260"/>
    <lineage>
        <taxon>Eukaryota</taxon>
        <taxon>Fungi</taxon>
        <taxon>Dikarya</taxon>
        <taxon>Ascomycota</taxon>
        <taxon>Saccharomycotina</taxon>
        <taxon>Saccharomycetes</taxon>
        <taxon>Saccharomycetales</taxon>
        <taxon>Saccharomycetaceae</taxon>
        <taxon>Zygotorulaspora</taxon>
    </lineage>
</organism>
<evidence type="ECO:0000259" key="9">
    <source>
        <dbReference type="Pfam" id="PF11923"/>
    </source>
</evidence>
<feature type="domain" description="NFACT RNA-binding" evidence="8">
    <location>
        <begin position="582"/>
        <end position="691"/>
    </location>
</feature>
<name>A0A7H9B8M6_ZYGMR</name>
<sequence length="1022" mass="116895">MKQRISALDLLLLARELRGHLEGYRLSNIYNIADSSRQFLLKFIKPESKFNVVVDCGLRFHITDYDRPIPPAPSGFVVKLRKHLKSKRLTALRHVENDRILVLQFADGLFYLVLEFFSAGNVILLDENKKILSLQRIVHEHENKVGQIYTMFDDSLFQDHLKKESLREAEGSYKIGLVEDWLKEVAQIDALKKDTLQSSKKGKKKGSGVMTIHKLLLNRESHLSSDLLSNNLKAMGINPATPCIQFIGKEDQICELLNRTERDYKDLLYKENNCGFILAKRNIHYNAKNTNPDLEFVYENFHAFRPFVSPTELQNSQIIEVDGEYNKTLDKFFSTIESSKYALRIQQQEQMAQKKIDDARLLNQRKIQALLDVQSTNEQKGSIIIENADLVEEAKLAVQGLLDQQMDWNIIEKLIKSEQSKSNRIAQVINLPLHLKENKIDLQLPLKDDREGDDAPIGNSSDRSDSESKSEETSSDEETDTDGSDLSDFETEESNNKGSPQVCLKDSRTIKVTIDLGLSAYANASQYFNVKKTSAEKQKKVEQNVKKAMKNIEEQIDKQLKKKLKESHNVLKKVRSPYFFEKFFWFISSEGFLVLMGRSPLETDQIFSKYIEDDDVYVTNTFGSNPVWIKNPDCTEVPPNTLMQAGVFCMSASEAWSKKISSSPSWCFAKNLSKFSEVDNSVLPPGTFHIKKESAVSLMPSAQLVMGFGFLWKVKTSGAEETDDDESAREVDDETCEVENSEVENSEVENRELNSRAAINQDQKKDIIVSDENAALDVRVEDSASISDQLSALEVDADADQESDATTTANDIISQMKRNVRGKKGKLKKIQNKYADQDEEERQLRLEALGTLKGVEKQEMKKQEEIARQQNREYRKAKREQQKGKQAMQFTKNEKVNVNYKKFANELRPRISQEDEVIDIVPVFAPWSAMVKYKYKVKVQPGNAKKTKTLTEILHHFMSRKVESEMTDKETDWPKEHEIIKLWKPQDLVLTLCSDKLKVTLPGQNNNTTAQKSKGKQKKKKN</sequence>
<feature type="region of interest" description="Disordered" evidence="7">
    <location>
        <begin position="1001"/>
        <end position="1022"/>
    </location>
</feature>
<dbReference type="GO" id="GO:0043023">
    <property type="term" value="F:ribosomal large subunit binding"/>
    <property type="evidence" value="ECO:0007669"/>
    <property type="project" value="TreeGrafter"/>
</dbReference>
<dbReference type="KEGG" id="zmk:HG535_0H02000"/>
<dbReference type="PANTHER" id="PTHR15239:SF6">
    <property type="entry name" value="RIBOSOME QUALITY CONTROL COMPLEX SUBUNIT NEMF"/>
    <property type="match status" value="1"/>
</dbReference>
<comment type="similarity">
    <text evidence="2">Belongs to the NEMF family.</text>
</comment>
<protein>
    <recommendedName>
        <fullName evidence="5">Ribosome quality control complex subunit 2</fullName>
    </recommendedName>
</protein>
<comment type="subcellular location">
    <subcellularLocation>
        <location evidence="1">Cytoplasm</location>
    </subcellularLocation>
</comment>
<dbReference type="RefSeq" id="XP_037146598.1">
    <property type="nucleotide sequence ID" value="XM_037290703.1"/>
</dbReference>
<dbReference type="GO" id="GO:1990112">
    <property type="term" value="C:RQC complex"/>
    <property type="evidence" value="ECO:0007669"/>
    <property type="project" value="TreeGrafter"/>
</dbReference>
<dbReference type="Pfam" id="PF05833">
    <property type="entry name" value="NFACT_N"/>
    <property type="match status" value="1"/>
</dbReference>
<feature type="compositionally biased region" description="Basic residues" evidence="7">
    <location>
        <begin position="1013"/>
        <end position="1022"/>
    </location>
</feature>
<feature type="coiled-coil region" evidence="6">
    <location>
        <begin position="535"/>
        <end position="562"/>
    </location>
</feature>
<dbReference type="InterPro" id="IPR008532">
    <property type="entry name" value="NFACT_RNA-bd"/>
</dbReference>
<dbReference type="GeneID" id="59238676"/>
<feature type="coiled-coil region" evidence="6">
    <location>
        <begin position="813"/>
        <end position="887"/>
    </location>
</feature>
<evidence type="ECO:0000256" key="5">
    <source>
        <dbReference type="ARBA" id="ARBA00070414"/>
    </source>
</evidence>
<dbReference type="Proteomes" id="UP000509704">
    <property type="component" value="Chromosome 8"/>
</dbReference>
<evidence type="ECO:0000256" key="4">
    <source>
        <dbReference type="ARBA" id="ARBA00023054"/>
    </source>
</evidence>
<evidence type="ECO:0000256" key="1">
    <source>
        <dbReference type="ARBA" id="ARBA00004496"/>
    </source>
</evidence>
<proteinExistence type="inferred from homology"/>
<dbReference type="GO" id="GO:1990116">
    <property type="term" value="P:ribosome-associated ubiquitin-dependent protein catabolic process"/>
    <property type="evidence" value="ECO:0007669"/>
    <property type="project" value="TreeGrafter"/>
</dbReference>
<dbReference type="EMBL" id="CP058611">
    <property type="protein sequence ID" value="QLG74873.1"/>
    <property type="molecule type" value="Genomic_DNA"/>
</dbReference>
<dbReference type="GO" id="GO:0000049">
    <property type="term" value="F:tRNA binding"/>
    <property type="evidence" value="ECO:0007669"/>
    <property type="project" value="TreeGrafter"/>
</dbReference>
<dbReference type="InterPro" id="IPR021846">
    <property type="entry name" value="NFACT-C"/>
</dbReference>
<feature type="compositionally biased region" description="Acidic residues" evidence="7">
    <location>
        <begin position="473"/>
        <end position="493"/>
    </location>
</feature>
<dbReference type="Pfam" id="PF05670">
    <property type="entry name" value="NFACT-R_1"/>
    <property type="match status" value="1"/>
</dbReference>
<feature type="domain" description="NFACT protein C-terminal" evidence="9">
    <location>
        <begin position="899"/>
        <end position="1000"/>
    </location>
</feature>
<gene>
    <name evidence="10" type="ORF">HG535_0H02000</name>
</gene>
<dbReference type="InterPro" id="IPR051608">
    <property type="entry name" value="RQC_Subunit_NEMF"/>
</dbReference>
<evidence type="ECO:0000256" key="2">
    <source>
        <dbReference type="ARBA" id="ARBA00008318"/>
    </source>
</evidence>